<accession>A0A2N9AXW7</accession>
<protein>
    <submittedName>
        <fullName evidence="1">Uncharacterized protein</fullName>
    </submittedName>
</protein>
<dbReference type="AlphaFoldDB" id="A0A2N9AXW7"/>
<reference evidence="2" key="1">
    <citation type="submission" date="2017-10" db="EMBL/GenBank/DDBJ databases">
        <authorList>
            <person name="Regsiter A."/>
            <person name="William W."/>
        </authorList>
    </citation>
    <scope>NUCLEOTIDE SEQUENCE [LARGE SCALE GENOMIC DNA]</scope>
</reference>
<dbReference type="Proteomes" id="UP000233769">
    <property type="component" value="Chromosome tk0001"/>
</dbReference>
<dbReference type="EMBL" id="LT962688">
    <property type="protein sequence ID" value="SOR32159.1"/>
    <property type="molecule type" value="Genomic_DNA"/>
</dbReference>
<organism evidence="1 2">
    <name type="scientific">Methylorubrum extorquens</name>
    <name type="common">Methylobacterium dichloromethanicum</name>
    <name type="synonym">Methylobacterium extorquens</name>
    <dbReference type="NCBI Taxonomy" id="408"/>
    <lineage>
        <taxon>Bacteria</taxon>
        <taxon>Pseudomonadati</taxon>
        <taxon>Pseudomonadota</taxon>
        <taxon>Alphaproteobacteria</taxon>
        <taxon>Hyphomicrobiales</taxon>
        <taxon>Methylobacteriaceae</taxon>
        <taxon>Methylorubrum</taxon>
    </lineage>
</organism>
<evidence type="ECO:0000313" key="2">
    <source>
        <dbReference type="Proteomes" id="UP000233769"/>
    </source>
</evidence>
<evidence type="ECO:0000313" key="1">
    <source>
        <dbReference type="EMBL" id="SOR32159.1"/>
    </source>
</evidence>
<proteinExistence type="predicted"/>
<gene>
    <name evidence="1" type="ORF">TK0001_5593</name>
</gene>
<name>A0A2N9AXW7_METEX</name>
<sequence>MKCRSFGAPIRSILVIWYEING</sequence>